<dbReference type="GO" id="GO:0016887">
    <property type="term" value="F:ATP hydrolysis activity"/>
    <property type="evidence" value="ECO:0007669"/>
    <property type="project" value="TreeGrafter"/>
</dbReference>
<dbReference type="KEGG" id="hsu:HLASF_0216"/>
<dbReference type="STRING" id="1604004.HLASA_0216"/>
<dbReference type="GO" id="GO:0009898">
    <property type="term" value="C:cytoplasmic side of plasma membrane"/>
    <property type="evidence" value="ECO:0007669"/>
    <property type="project" value="TreeGrafter"/>
</dbReference>
<dbReference type="PANTHER" id="PTHR43384">
    <property type="entry name" value="SEPTUM SITE-DETERMINING PROTEIN MIND HOMOLOG, CHLOROPLASTIC-RELATED"/>
    <property type="match status" value="1"/>
</dbReference>
<dbReference type="InterPro" id="IPR027417">
    <property type="entry name" value="P-loop_NTPase"/>
</dbReference>
<dbReference type="OrthoDB" id="31168at2157"/>
<dbReference type="GO" id="GO:0005829">
    <property type="term" value="C:cytosol"/>
    <property type="evidence" value="ECO:0007669"/>
    <property type="project" value="TreeGrafter"/>
</dbReference>
<reference evidence="4 5" key="3">
    <citation type="journal article" date="2016" name="Stand. Genomic Sci.">
        <title>Complete genome sequence of 'Halanaeroarchaeum sulfurireducens' M27-SA2, a sulfur-reducing and acetate-oxidizing haloarchaeon from the deep-sea hypersaline anoxic lake Medee.</title>
        <authorList>
            <person name="Messina E."/>
            <person name="Sorokin D.Y."/>
            <person name="Kublanov I.V."/>
            <person name="Toshchakov S."/>
            <person name="Lopatina A."/>
            <person name="Arcadi E."/>
            <person name="Smedile F."/>
            <person name="La Spada G."/>
            <person name="La Cono V."/>
            <person name="Yakimov M.M."/>
        </authorList>
    </citation>
    <scope>NUCLEOTIDE SEQUENCE [LARGE SCALE GENOMIC DNA]</scope>
    <source>
        <strain evidence="4 5">M27-SA2</strain>
    </source>
</reference>
<dbReference type="PATRIC" id="fig|1604004.4.peg.229"/>
<dbReference type="AlphaFoldDB" id="A0A0F7P7P9"/>
<dbReference type="GO" id="GO:0051782">
    <property type="term" value="P:negative regulation of cell division"/>
    <property type="evidence" value="ECO:0007669"/>
    <property type="project" value="TreeGrafter"/>
</dbReference>
<dbReference type="Proteomes" id="UP000069906">
    <property type="component" value="Chromosome"/>
</dbReference>
<dbReference type="KEGG" id="hsf:HLASA_0216"/>
<evidence type="ECO:0000256" key="1">
    <source>
        <dbReference type="SAM" id="MobiDB-lite"/>
    </source>
</evidence>
<dbReference type="HOGENOM" id="CLU_037612_0_3_2"/>
<gene>
    <name evidence="3" type="primary">parA2</name>
    <name evidence="4" type="ORF">HLASA_0216</name>
    <name evidence="3" type="ORF">HLASF_0216</name>
</gene>
<dbReference type="SUPFAM" id="SSF52540">
    <property type="entry name" value="P-loop containing nucleoside triphosphate hydrolases"/>
    <property type="match status" value="1"/>
</dbReference>
<sequence length="381" mass="38383">MGSSHVFAVASGKGGVGKTTSAVNLAAGFAEAGRSVVVVDVDLGMANIRDVLDVEEGATLHDVLAGDADLEAALLDGPDDLDAVVGTPSIGAFGRADTEGLSEIVETLRDRYDVVVLDTGAGLNYDAALPLGLADEVILVTTPDDAALSNTVTTRDLVDRLDGDLAGVIVNRMGGRAGSASDDVEERLDAPVLGSVPEDSAVADTAAEGTPVVVANRTSPAAQSFREIAYGILDEPLPRDWADDELSGHGGPAATTSPDTPVPGEQESDDVADESDFIVADEGPEGGVLDQGGDAEEGQEVPSAADSAASEAGDTADTSDAAEAETSDGPGLADAIETAESDPEAAERSPFGDAETDSGSDGDDTEESRSLLSRVTGGLFG</sequence>
<dbReference type="PANTHER" id="PTHR43384:SF10">
    <property type="entry name" value="ATPASE INVOLVED IN CHROMOSOME PARTITIONING, PARA_MIND FAMILY"/>
    <property type="match status" value="1"/>
</dbReference>
<feature type="compositionally biased region" description="Acidic residues" evidence="1">
    <location>
        <begin position="354"/>
        <end position="366"/>
    </location>
</feature>
<keyword evidence="6" id="KW-1185">Reference proteome</keyword>
<dbReference type="Proteomes" id="UP000060390">
    <property type="component" value="Chromosome"/>
</dbReference>
<dbReference type="InterPro" id="IPR002586">
    <property type="entry name" value="CobQ/CobB/MinD/ParA_Nub-bd_dom"/>
</dbReference>
<name>A0A0F7P7P9_9EURY</name>
<reference evidence="5" key="2">
    <citation type="submission" date="2015-05" db="EMBL/GenBank/DDBJ databases">
        <title>Complete genome sequence of Halanaeroarchaeum sulfurireducens type strain M27-SA2, a sulfate-reducer haloarchaeon from marine anoxic lake Medee.</title>
        <authorList>
            <person name="Messina E."/>
            <person name="Kublanov I.V."/>
            <person name="Toshchakov S."/>
            <person name="Arcadi E."/>
            <person name="La Spada G."/>
            <person name="La Cono V."/>
            <person name="Yakimov M.M."/>
        </authorList>
    </citation>
    <scope>NUCLEOTIDE SEQUENCE [LARGE SCALE GENOMIC DNA]</scope>
    <source>
        <strain evidence="5">M27-SA2</strain>
    </source>
</reference>
<feature type="region of interest" description="Disordered" evidence="1">
    <location>
        <begin position="239"/>
        <end position="381"/>
    </location>
</feature>
<dbReference type="EMBL" id="CP011564">
    <property type="protein sequence ID" value="ALG81129.1"/>
    <property type="molecule type" value="Genomic_DNA"/>
</dbReference>
<evidence type="ECO:0000313" key="5">
    <source>
        <dbReference type="Proteomes" id="UP000060390"/>
    </source>
</evidence>
<reference evidence="3 6" key="1">
    <citation type="journal article" date="2015" name="ISME J.">
        <title>Elemental sulfur and acetate can support life of a novel strictly anaerobic haloarchaeon.</title>
        <authorList>
            <person name="Sorokin D.Y."/>
            <person name="Kublanov I.V."/>
            <person name="Gavrilov S.N."/>
            <person name="Rojo D."/>
            <person name="Roman P."/>
            <person name="Golyshin P.N."/>
            <person name="Slepak V.Z."/>
            <person name="Smedile F."/>
            <person name="Ferrer M."/>
            <person name="Messina E."/>
            <person name="La Cono V."/>
            <person name="Yakimov M.M."/>
        </authorList>
    </citation>
    <scope>NUCLEOTIDE SEQUENCE [LARGE SCALE GENOMIC DNA]</scope>
    <source>
        <strain evidence="3 6">HSR2</strain>
    </source>
</reference>
<dbReference type="RefSeq" id="WP_050047570.1">
    <property type="nucleotide sequence ID" value="NZ_CP008874.1"/>
</dbReference>
<proteinExistence type="predicted"/>
<dbReference type="Gene3D" id="3.40.50.300">
    <property type="entry name" value="P-loop containing nucleotide triphosphate hydrolases"/>
    <property type="match status" value="1"/>
</dbReference>
<organism evidence="3 6">
    <name type="scientific">Halanaeroarchaeum sulfurireducens</name>
    <dbReference type="NCBI Taxonomy" id="1604004"/>
    <lineage>
        <taxon>Archaea</taxon>
        <taxon>Methanobacteriati</taxon>
        <taxon>Methanobacteriota</taxon>
        <taxon>Stenosarchaea group</taxon>
        <taxon>Halobacteria</taxon>
        <taxon>Halobacteriales</taxon>
        <taxon>Halobacteriaceae</taxon>
        <taxon>Halanaeroarchaeum</taxon>
    </lineage>
</organism>
<dbReference type="Pfam" id="PF01656">
    <property type="entry name" value="CbiA"/>
    <property type="match status" value="1"/>
</dbReference>
<feature type="compositionally biased region" description="Low complexity" evidence="1">
    <location>
        <begin position="303"/>
        <end position="319"/>
    </location>
</feature>
<feature type="domain" description="CobQ/CobB/MinD/ParA nucleotide binding" evidence="2">
    <location>
        <begin position="8"/>
        <end position="212"/>
    </location>
</feature>
<evidence type="ECO:0000313" key="4">
    <source>
        <dbReference type="EMBL" id="ALG81129.1"/>
    </source>
</evidence>
<feature type="compositionally biased region" description="Acidic residues" evidence="1">
    <location>
        <begin position="266"/>
        <end position="276"/>
    </location>
</feature>
<evidence type="ECO:0000313" key="6">
    <source>
        <dbReference type="Proteomes" id="UP000069906"/>
    </source>
</evidence>
<accession>A0A0F7P7P9</accession>
<dbReference type="GeneID" id="26009589"/>
<dbReference type="GO" id="GO:0005524">
    <property type="term" value="F:ATP binding"/>
    <property type="evidence" value="ECO:0007669"/>
    <property type="project" value="TreeGrafter"/>
</dbReference>
<dbReference type="EMBL" id="CP008874">
    <property type="protein sequence ID" value="AKH96727.1"/>
    <property type="molecule type" value="Genomic_DNA"/>
</dbReference>
<dbReference type="InterPro" id="IPR050625">
    <property type="entry name" value="ParA/MinD_ATPase"/>
</dbReference>
<protein>
    <submittedName>
        <fullName evidence="3">ParA domain-containing protein</fullName>
    </submittedName>
</protein>
<evidence type="ECO:0000259" key="2">
    <source>
        <dbReference type="Pfam" id="PF01656"/>
    </source>
</evidence>
<evidence type="ECO:0000313" key="3">
    <source>
        <dbReference type="EMBL" id="AKH96727.1"/>
    </source>
</evidence>